<dbReference type="RefSeq" id="WP_045255748.1">
    <property type="nucleotide sequence ID" value="NZ_JYJB01000002.1"/>
</dbReference>
<dbReference type="OrthoDB" id="1524783at2"/>
<reference evidence="1 2" key="1">
    <citation type="submission" date="2015-02" db="EMBL/GenBank/DDBJ databases">
        <title>Draft genome sequences of ten Microbacterium spp. with emphasis on heavy metal contaminated environments.</title>
        <authorList>
            <person name="Corretto E."/>
        </authorList>
    </citation>
    <scope>NUCLEOTIDE SEQUENCE [LARGE SCALE GENOMIC DNA]</scope>
    <source>
        <strain evidence="1 2">SA35</strain>
    </source>
</reference>
<dbReference type="AlphaFoldDB" id="A0A0M2HYS4"/>
<name>A0A0M2HYS4_9MICO</name>
<proteinExistence type="predicted"/>
<evidence type="ECO:0000313" key="2">
    <source>
        <dbReference type="Proteomes" id="UP000033900"/>
    </source>
</evidence>
<dbReference type="Proteomes" id="UP000033900">
    <property type="component" value="Unassembled WGS sequence"/>
</dbReference>
<dbReference type="PATRIC" id="fig|273678.4.peg.39"/>
<comment type="caution">
    <text evidence="1">The sequence shown here is derived from an EMBL/GenBank/DDBJ whole genome shotgun (WGS) entry which is preliminary data.</text>
</comment>
<dbReference type="Pfam" id="PF04796">
    <property type="entry name" value="RepA_C"/>
    <property type="match status" value="1"/>
</dbReference>
<organism evidence="1 2">
    <name type="scientific">Microbacterium hydrocarbonoxydans</name>
    <dbReference type="NCBI Taxonomy" id="273678"/>
    <lineage>
        <taxon>Bacteria</taxon>
        <taxon>Bacillati</taxon>
        <taxon>Actinomycetota</taxon>
        <taxon>Actinomycetes</taxon>
        <taxon>Micrococcales</taxon>
        <taxon>Microbacteriaceae</taxon>
        <taxon>Microbacterium</taxon>
    </lineage>
</organism>
<gene>
    <name evidence="1" type="ORF">RS84_00043</name>
</gene>
<dbReference type="STRING" id="273678.RS84_00043"/>
<dbReference type="EMBL" id="JYJB01000002">
    <property type="protein sequence ID" value="KJL49569.1"/>
    <property type="molecule type" value="Genomic_DNA"/>
</dbReference>
<dbReference type="InterPro" id="IPR006881">
    <property type="entry name" value="RepA_C"/>
</dbReference>
<sequence>MTKISLDQKHPLDPTWRERKLLDLQTELELSGEERGDIAYTSPLWARFSLPHRNPGDAPRWEARNNGVSLIVRPGEKLTADGSWVSAGYPFGVIPRMALTYMATEAVRTREPVIHLGDSQREFMSKLGLSHGSTDRRRIRTQIEALAACDIQLSEHATTDDGWGYRFQKLPITKGLQLWLNGRDDAPALWGSSVVLSEEFFESIVTAAMPVYLDDLRALGGSSLRHDIYVWLTYRLNSLEKSTHVTWEQLHAQFGSSFKLVRQFKPKFLEALSDVTKVYATARVRVTDNTLILMPSPRHIPQRSITS</sequence>
<keyword evidence="2" id="KW-1185">Reference proteome</keyword>
<accession>A0A0M2HYS4</accession>
<evidence type="ECO:0000313" key="1">
    <source>
        <dbReference type="EMBL" id="KJL49569.1"/>
    </source>
</evidence>
<protein>
    <submittedName>
        <fullName evidence="1">Plasmid encoded RepA protein</fullName>
    </submittedName>
</protein>